<dbReference type="PROSITE" id="PS50005">
    <property type="entry name" value="TPR"/>
    <property type="match status" value="3"/>
</dbReference>
<evidence type="ECO:0000313" key="2">
    <source>
        <dbReference type="EMBL" id="EQD62131.1"/>
    </source>
</evidence>
<organism evidence="2">
    <name type="scientific">mine drainage metagenome</name>
    <dbReference type="NCBI Taxonomy" id="410659"/>
    <lineage>
        <taxon>unclassified sequences</taxon>
        <taxon>metagenomes</taxon>
        <taxon>ecological metagenomes</taxon>
    </lineage>
</organism>
<dbReference type="InterPro" id="IPR027417">
    <property type="entry name" value="P-loop_NTPase"/>
</dbReference>
<accession>T1ANG5</accession>
<dbReference type="InterPro" id="IPR019734">
    <property type="entry name" value="TPR_rpt"/>
</dbReference>
<dbReference type="PANTHER" id="PTHR12788:SF10">
    <property type="entry name" value="PROTEIN-TYROSINE SULFOTRANSFERASE"/>
    <property type="match status" value="1"/>
</dbReference>
<dbReference type="GO" id="GO:0008476">
    <property type="term" value="F:protein-tyrosine sulfotransferase activity"/>
    <property type="evidence" value="ECO:0007669"/>
    <property type="project" value="InterPro"/>
</dbReference>
<dbReference type="SUPFAM" id="SSF52540">
    <property type="entry name" value="P-loop containing nucleoside triphosphate hydrolases"/>
    <property type="match status" value="1"/>
</dbReference>
<dbReference type="EMBL" id="AUZY01004709">
    <property type="protein sequence ID" value="EQD62131.1"/>
    <property type="molecule type" value="Genomic_DNA"/>
</dbReference>
<proteinExistence type="predicted"/>
<name>T1ANG5_9ZZZZ</name>
<dbReference type="Gene3D" id="3.40.50.300">
    <property type="entry name" value="P-loop containing nucleotide triphosphate hydrolases"/>
    <property type="match status" value="1"/>
</dbReference>
<reference evidence="2" key="2">
    <citation type="journal article" date="2014" name="ISME J.">
        <title>Microbial stratification in low pH oxic and suboxic macroscopic growths along an acid mine drainage.</title>
        <authorList>
            <person name="Mendez-Garcia C."/>
            <person name="Mesa V."/>
            <person name="Sprenger R.R."/>
            <person name="Richter M."/>
            <person name="Diez M.S."/>
            <person name="Solano J."/>
            <person name="Bargiela R."/>
            <person name="Golyshina O.V."/>
            <person name="Manteca A."/>
            <person name="Ramos J.L."/>
            <person name="Gallego J.R."/>
            <person name="Llorente I."/>
            <person name="Martins Dos Santos V.A."/>
            <person name="Jensen O.N."/>
            <person name="Pelaez A.I."/>
            <person name="Sanchez J."/>
            <person name="Ferrer M."/>
        </authorList>
    </citation>
    <scope>NUCLEOTIDE SEQUENCE</scope>
</reference>
<sequence length="573" mass="64141">MPPNAREALDAHLERAEFEAAETLTQTLLDHAPTDPELLYLHAVIALRRGRPDEAIGRILRAIPGIPDPGIRAALLASLGKAYWQTEQLELATQAFEDALKLDARDVDTWIDLGVVLKTLGDPAGARQRFETALHLDPDQPDARTGLGMCCMDLGDTDRARQTLDAVLEKDPDQAEATHGLVTLDKITGRLEEAQQRLLTLLEKHPGRVGYFELVSIEAIRNPDDRILGLLESRRPLLEDPGTPDPIRIDLHYALAKAYDDLDRTEEAASHLEAGARLKRRTLRFEIQREEERLERIAHLFTPAFIDRYRLVEPVSSSRPIFIVGLPRSGSTLLEHILAAHPDITAGGEQPTLPRLATSLSIAWGRIPGFPESLLPARAETDLRDLASRYFTAGAATCLNGSPNGPITDKLLGNFMFVGLIRMAFPNARIIHMRRHPLDQALSIFQQLFTWGHHYSYDLEELGRYACAYRKLMDHWHSTLPGTLYDLAYENMVDDPETEIRQLLDFLKLPFVPACLESHQNSRVVHTASAAQVRAPIHRESIGRSRRYTPLLEPVRAVLAPWIPSGDTRATHP</sequence>
<dbReference type="Pfam" id="PF14559">
    <property type="entry name" value="TPR_19"/>
    <property type="match status" value="1"/>
</dbReference>
<dbReference type="AlphaFoldDB" id="T1ANG5"/>
<protein>
    <submittedName>
        <fullName evidence="2">TPR repeat-containing protein</fullName>
    </submittedName>
</protein>
<keyword evidence="1" id="KW-0808">Transferase</keyword>
<dbReference type="Pfam" id="PF13469">
    <property type="entry name" value="Sulfotransfer_3"/>
    <property type="match status" value="1"/>
</dbReference>
<dbReference type="InterPro" id="IPR011990">
    <property type="entry name" value="TPR-like_helical_dom_sf"/>
</dbReference>
<dbReference type="Pfam" id="PF13181">
    <property type="entry name" value="TPR_8"/>
    <property type="match status" value="2"/>
</dbReference>
<comment type="caution">
    <text evidence="2">The sequence shown here is derived from an EMBL/GenBank/DDBJ whole genome shotgun (WGS) entry which is preliminary data.</text>
</comment>
<gene>
    <name evidence="2" type="ORF">B1B_07397</name>
</gene>
<dbReference type="Pfam" id="PF13432">
    <property type="entry name" value="TPR_16"/>
    <property type="match status" value="1"/>
</dbReference>
<dbReference type="SMART" id="SM00028">
    <property type="entry name" value="TPR"/>
    <property type="match status" value="4"/>
</dbReference>
<evidence type="ECO:0000256" key="1">
    <source>
        <dbReference type="ARBA" id="ARBA00022679"/>
    </source>
</evidence>
<dbReference type="PANTHER" id="PTHR12788">
    <property type="entry name" value="PROTEIN-TYROSINE SULFOTRANSFERASE 2"/>
    <property type="match status" value="1"/>
</dbReference>
<dbReference type="Gene3D" id="1.25.40.10">
    <property type="entry name" value="Tetratricopeptide repeat domain"/>
    <property type="match status" value="1"/>
</dbReference>
<dbReference type="InterPro" id="IPR026634">
    <property type="entry name" value="TPST-like"/>
</dbReference>
<dbReference type="GO" id="GO:0005794">
    <property type="term" value="C:Golgi apparatus"/>
    <property type="evidence" value="ECO:0007669"/>
    <property type="project" value="TreeGrafter"/>
</dbReference>
<reference evidence="2" key="1">
    <citation type="submission" date="2013-08" db="EMBL/GenBank/DDBJ databases">
        <authorList>
            <person name="Mendez C."/>
            <person name="Richter M."/>
            <person name="Ferrer M."/>
            <person name="Sanchez J."/>
        </authorList>
    </citation>
    <scope>NUCLEOTIDE SEQUENCE</scope>
</reference>
<dbReference type="SUPFAM" id="SSF48452">
    <property type="entry name" value="TPR-like"/>
    <property type="match status" value="1"/>
</dbReference>